<dbReference type="InterPro" id="IPR050700">
    <property type="entry name" value="YIM1/Zinc_Alcohol_DH_Fams"/>
</dbReference>
<dbReference type="SUPFAM" id="SSF51735">
    <property type="entry name" value="NAD(P)-binding Rossmann-fold domains"/>
    <property type="match status" value="1"/>
</dbReference>
<dbReference type="Proteomes" id="UP000249522">
    <property type="component" value="Unassembled WGS sequence"/>
</dbReference>
<keyword evidence="1" id="KW-0560">Oxidoreductase</keyword>
<dbReference type="InterPro" id="IPR013154">
    <property type="entry name" value="ADH-like_N"/>
</dbReference>
<dbReference type="GO" id="GO:0016491">
    <property type="term" value="F:oxidoreductase activity"/>
    <property type="evidence" value="ECO:0007669"/>
    <property type="project" value="UniProtKB-KW"/>
</dbReference>
<dbReference type="CDD" id="cd05289">
    <property type="entry name" value="MDR_like_2"/>
    <property type="match status" value="1"/>
</dbReference>
<dbReference type="Pfam" id="PF13602">
    <property type="entry name" value="ADH_zinc_N_2"/>
    <property type="match status" value="1"/>
</dbReference>
<evidence type="ECO:0000313" key="4">
    <source>
        <dbReference type="Proteomes" id="UP000249522"/>
    </source>
</evidence>
<dbReference type="RefSeq" id="WP_111144996.1">
    <property type="nucleotide sequence ID" value="NZ_QKRB01000010.1"/>
</dbReference>
<dbReference type="Gene3D" id="3.90.180.10">
    <property type="entry name" value="Medium-chain alcohol dehydrogenases, catalytic domain"/>
    <property type="match status" value="1"/>
</dbReference>
<sequence>MRAITIHGYGGPDVLEEQEVAVPACNDNQVLVEVFATSVNPVDSNIRAGRVQEVFPVHSFPHILGLDLAGVVKEVGAAVKYVKQGDRVFGLGSSGTYAEYVVAEEVQLAKLSSNITFNEAGAMPAVALTAWHSLFRYGELKEGERVLIHGGAGGVGHIAIQMAKLTGAHVIATASSNNHEFVRSLGAHEVIDYTAVDFSEAVRDVDMVLDFVVDLEQERNCRVLKKGGRVVSIVTPAIADIARAHGVDGKFVIVDPKREELELIECWMREQQLKVHISGVFSLDEAALRKAHAQIETKHTRGKLLIQIR</sequence>
<dbReference type="EMBL" id="QKRB01000010">
    <property type="protein sequence ID" value="PZD97635.1"/>
    <property type="molecule type" value="Genomic_DNA"/>
</dbReference>
<accession>A0A2W1LS86</accession>
<dbReference type="InterPro" id="IPR011032">
    <property type="entry name" value="GroES-like_sf"/>
</dbReference>
<protein>
    <submittedName>
        <fullName evidence="3">NADP-dependent oxidoreductase</fullName>
    </submittedName>
</protein>
<feature type="domain" description="Enoyl reductase (ER)" evidence="2">
    <location>
        <begin position="10"/>
        <end position="306"/>
    </location>
</feature>
<dbReference type="AlphaFoldDB" id="A0A2W1LS86"/>
<keyword evidence="4" id="KW-1185">Reference proteome</keyword>
<dbReference type="PANTHER" id="PTHR11695:SF294">
    <property type="entry name" value="RETICULON-4-INTERACTING PROTEIN 1, MITOCHONDRIAL"/>
    <property type="match status" value="1"/>
</dbReference>
<reference evidence="3 4" key="1">
    <citation type="submission" date="2018-06" db="EMBL/GenBank/DDBJ databases">
        <title>Paenibacillus imtechensis sp. nov.</title>
        <authorList>
            <person name="Pinnaka A.K."/>
            <person name="Singh H."/>
            <person name="Kaur M."/>
        </authorList>
    </citation>
    <scope>NUCLEOTIDE SEQUENCE [LARGE SCALE GENOMIC DNA]</scope>
    <source>
        <strain evidence="3 4">SMB1</strain>
    </source>
</reference>
<dbReference type="GO" id="GO:0008270">
    <property type="term" value="F:zinc ion binding"/>
    <property type="evidence" value="ECO:0007669"/>
    <property type="project" value="InterPro"/>
</dbReference>
<comment type="caution">
    <text evidence="3">The sequence shown here is derived from an EMBL/GenBank/DDBJ whole genome shotgun (WGS) entry which is preliminary data.</text>
</comment>
<dbReference type="SUPFAM" id="SSF50129">
    <property type="entry name" value="GroES-like"/>
    <property type="match status" value="1"/>
</dbReference>
<dbReference type="InterPro" id="IPR020843">
    <property type="entry name" value="ER"/>
</dbReference>
<name>A0A2W1LS86_9BACL</name>
<evidence type="ECO:0000256" key="1">
    <source>
        <dbReference type="ARBA" id="ARBA00023002"/>
    </source>
</evidence>
<dbReference type="OrthoDB" id="9792162at2"/>
<dbReference type="Gene3D" id="3.40.50.720">
    <property type="entry name" value="NAD(P)-binding Rossmann-like Domain"/>
    <property type="match status" value="1"/>
</dbReference>
<gene>
    <name evidence="3" type="ORF">DNH61_01835</name>
</gene>
<dbReference type="InterPro" id="IPR002364">
    <property type="entry name" value="Quin_OxRdtase/zeta-crystal_CS"/>
</dbReference>
<dbReference type="PANTHER" id="PTHR11695">
    <property type="entry name" value="ALCOHOL DEHYDROGENASE RELATED"/>
    <property type="match status" value="1"/>
</dbReference>
<proteinExistence type="predicted"/>
<dbReference type="Pfam" id="PF08240">
    <property type="entry name" value="ADH_N"/>
    <property type="match status" value="1"/>
</dbReference>
<dbReference type="InterPro" id="IPR036291">
    <property type="entry name" value="NAD(P)-bd_dom_sf"/>
</dbReference>
<evidence type="ECO:0000259" key="2">
    <source>
        <dbReference type="SMART" id="SM00829"/>
    </source>
</evidence>
<evidence type="ECO:0000313" key="3">
    <source>
        <dbReference type="EMBL" id="PZD97635.1"/>
    </source>
</evidence>
<organism evidence="3 4">
    <name type="scientific">Paenibacillus sambharensis</name>
    <dbReference type="NCBI Taxonomy" id="1803190"/>
    <lineage>
        <taxon>Bacteria</taxon>
        <taxon>Bacillati</taxon>
        <taxon>Bacillota</taxon>
        <taxon>Bacilli</taxon>
        <taxon>Bacillales</taxon>
        <taxon>Paenibacillaceae</taxon>
        <taxon>Paenibacillus</taxon>
    </lineage>
</organism>
<dbReference type="PROSITE" id="PS01162">
    <property type="entry name" value="QOR_ZETA_CRYSTAL"/>
    <property type="match status" value="1"/>
</dbReference>
<dbReference type="SMART" id="SM00829">
    <property type="entry name" value="PKS_ER"/>
    <property type="match status" value="1"/>
</dbReference>